<proteinExistence type="inferred from homology"/>
<dbReference type="InterPro" id="IPR004147">
    <property type="entry name" value="ABC1_dom"/>
</dbReference>
<dbReference type="GO" id="GO:0004672">
    <property type="term" value="F:protein kinase activity"/>
    <property type="evidence" value="ECO:0007669"/>
    <property type="project" value="InterPro"/>
</dbReference>
<protein>
    <recommendedName>
        <fullName evidence="2">Protein kinase domain-containing protein</fullName>
    </recommendedName>
</protein>
<feature type="domain" description="Protein kinase" evidence="2">
    <location>
        <begin position="88"/>
        <end position="431"/>
    </location>
</feature>
<comment type="similarity">
    <text evidence="1">Belongs to the protein kinase superfamily. ADCK protein kinase family.</text>
</comment>
<dbReference type="PROSITE" id="PS50011">
    <property type="entry name" value="PROTEIN_KINASE_DOM"/>
    <property type="match status" value="1"/>
</dbReference>
<dbReference type="Gene3D" id="1.10.510.10">
    <property type="entry name" value="Transferase(Phosphotransferase) domain 1"/>
    <property type="match status" value="1"/>
</dbReference>
<dbReference type="PANTHER" id="PTHR10566">
    <property type="entry name" value="CHAPERONE-ACTIVITY OF BC1 COMPLEX CABC1 -RELATED"/>
    <property type="match status" value="1"/>
</dbReference>
<dbReference type="GO" id="GO:0005524">
    <property type="term" value="F:ATP binding"/>
    <property type="evidence" value="ECO:0007669"/>
    <property type="project" value="InterPro"/>
</dbReference>
<evidence type="ECO:0000259" key="2">
    <source>
        <dbReference type="PROSITE" id="PS50011"/>
    </source>
</evidence>
<dbReference type="EMBL" id="MFJG01000033">
    <property type="protein sequence ID" value="OGG05582.1"/>
    <property type="molecule type" value="Genomic_DNA"/>
</dbReference>
<evidence type="ECO:0000313" key="3">
    <source>
        <dbReference type="EMBL" id="OGG05582.1"/>
    </source>
</evidence>
<accession>A0A1F5Z0D3</accession>
<comment type="caution">
    <text evidence="3">The sequence shown here is derived from an EMBL/GenBank/DDBJ whole genome shotgun (WGS) entry which is preliminary data.</text>
</comment>
<dbReference type="InterPro" id="IPR000719">
    <property type="entry name" value="Prot_kinase_dom"/>
</dbReference>
<dbReference type="PANTHER" id="PTHR10566:SF113">
    <property type="entry name" value="PROTEIN ACTIVITY OF BC1 COMPLEX KINASE 7, CHLOROPLASTIC"/>
    <property type="match status" value="1"/>
</dbReference>
<dbReference type="STRING" id="1798377.A2872_00275"/>
<dbReference type="AlphaFoldDB" id="A0A1F5Z0D3"/>
<name>A0A1F5Z0D3_9BACT</name>
<sequence>MISRFLTILFWLVFSDKSPHGLRATFEKLGPTFIKLGQLLSARPDFIPKTYADEFRKLLDKENEVDFAEIKKILEKELGQEKLSFFVSINSKAISSASIGQVHLGILKNKKRVAIKVMKPGIKRYIEVDTKILLNIAGFLSLFQFFKSISIKKIVQEYAHWITRELDFGAEAKRAEKLAENLKTVEKFVIPKVYSEFTTESVLVLEYLDGVTVNEILNQMQTGNFDTPDKINLPFKVDYQVLVSQVIDCFIFKQILTDGYFHGDPHPANILVLRNNKIGLVDFGIMATLDKKEHTQILMVLLGIIEDDPSRLLHVMAAISEKELTRKESLELTDTISEELHKMHGGSLREATIGEMILNIISVGRNFNLHWSPGIILGLRAIALIEGIGLRVIPNSSLIELIKPHLRKYLAREAVSQFSEDEIYKGVLKFIELGHSLENMGDLIGEKGLKVEVSKEVNNNG</sequence>
<gene>
    <name evidence="3" type="ORF">A2872_00275</name>
</gene>
<dbReference type="Pfam" id="PF03109">
    <property type="entry name" value="ABC1"/>
    <property type="match status" value="1"/>
</dbReference>
<organism evidence="3 4">
    <name type="scientific">Candidatus Gottesmanbacteria bacterium RIFCSPHIGHO2_01_FULL_42_12</name>
    <dbReference type="NCBI Taxonomy" id="1798377"/>
    <lineage>
        <taxon>Bacteria</taxon>
        <taxon>Candidatus Gottesmaniibacteriota</taxon>
    </lineage>
</organism>
<reference evidence="3 4" key="1">
    <citation type="journal article" date="2016" name="Nat. Commun.">
        <title>Thousands of microbial genomes shed light on interconnected biogeochemical processes in an aquifer system.</title>
        <authorList>
            <person name="Anantharaman K."/>
            <person name="Brown C.T."/>
            <person name="Hug L.A."/>
            <person name="Sharon I."/>
            <person name="Castelle C.J."/>
            <person name="Probst A.J."/>
            <person name="Thomas B.C."/>
            <person name="Singh A."/>
            <person name="Wilkins M.J."/>
            <person name="Karaoz U."/>
            <person name="Brodie E.L."/>
            <person name="Williams K.H."/>
            <person name="Hubbard S.S."/>
            <person name="Banfield J.F."/>
        </authorList>
    </citation>
    <scope>NUCLEOTIDE SEQUENCE [LARGE SCALE GENOMIC DNA]</scope>
</reference>
<dbReference type="SUPFAM" id="SSF56112">
    <property type="entry name" value="Protein kinase-like (PK-like)"/>
    <property type="match status" value="1"/>
</dbReference>
<dbReference type="Proteomes" id="UP000178681">
    <property type="component" value="Unassembled WGS sequence"/>
</dbReference>
<evidence type="ECO:0000313" key="4">
    <source>
        <dbReference type="Proteomes" id="UP000178681"/>
    </source>
</evidence>
<evidence type="ECO:0000256" key="1">
    <source>
        <dbReference type="ARBA" id="ARBA00009670"/>
    </source>
</evidence>
<dbReference type="InterPro" id="IPR011009">
    <property type="entry name" value="Kinase-like_dom_sf"/>
</dbReference>
<dbReference type="InterPro" id="IPR050154">
    <property type="entry name" value="UbiB_kinase"/>
</dbReference>
<dbReference type="CDD" id="cd05121">
    <property type="entry name" value="ABC1_ADCK3-like"/>
    <property type="match status" value="1"/>
</dbReference>